<proteinExistence type="predicted"/>
<evidence type="ECO:0008006" key="5">
    <source>
        <dbReference type="Google" id="ProtNLM"/>
    </source>
</evidence>
<reference evidence="3 4" key="1">
    <citation type="submission" date="2020-12" db="EMBL/GenBank/DDBJ databases">
        <title>WGS of Legionella: environmental sample.</title>
        <authorList>
            <person name="Cristino S."/>
            <person name="Girolamini L."/>
            <person name="Salaris S."/>
            <person name="Pascale M.R."/>
            <person name="Mazzotta M."/>
            <person name="Orsini M."/>
            <person name="Grottola A."/>
        </authorList>
    </citation>
    <scope>NUCLEOTIDE SEQUENCE [LARGE SCALE GENOMIC DNA]</scope>
    <source>
        <strain evidence="3 4">30cs62</strain>
    </source>
</reference>
<protein>
    <recommendedName>
        <fullName evidence="5">Ankyrin repeats (3 copies)</fullName>
    </recommendedName>
</protein>
<feature type="coiled-coil region" evidence="1">
    <location>
        <begin position="221"/>
        <end position="264"/>
    </location>
</feature>
<accession>A0ABS1WED6</accession>
<comment type="caution">
    <text evidence="3">The sequence shown here is derived from an EMBL/GenBank/DDBJ whole genome shotgun (WGS) entry which is preliminary data.</text>
</comment>
<dbReference type="EMBL" id="JADWVN010000026">
    <property type="protein sequence ID" value="MBL7527702.1"/>
    <property type="molecule type" value="Genomic_DNA"/>
</dbReference>
<dbReference type="RefSeq" id="WP_203108795.1">
    <property type="nucleotide sequence ID" value="NZ_JADOBG010000010.1"/>
</dbReference>
<name>A0ABS1WED6_9GAMM</name>
<evidence type="ECO:0000313" key="3">
    <source>
        <dbReference type="EMBL" id="MBL7527702.1"/>
    </source>
</evidence>
<keyword evidence="4" id="KW-1185">Reference proteome</keyword>
<dbReference type="Proteomes" id="UP000809910">
    <property type="component" value="Unassembled WGS sequence"/>
</dbReference>
<gene>
    <name evidence="3" type="ORF">I5282_14135</name>
</gene>
<evidence type="ECO:0000256" key="2">
    <source>
        <dbReference type="SAM" id="MobiDB-lite"/>
    </source>
</evidence>
<evidence type="ECO:0000313" key="4">
    <source>
        <dbReference type="Proteomes" id="UP000809910"/>
    </source>
</evidence>
<evidence type="ECO:0000256" key="1">
    <source>
        <dbReference type="SAM" id="Coils"/>
    </source>
</evidence>
<organism evidence="3 4">
    <name type="scientific">Legionella bononiensis</name>
    <dbReference type="NCBI Taxonomy" id="2793102"/>
    <lineage>
        <taxon>Bacteria</taxon>
        <taxon>Pseudomonadati</taxon>
        <taxon>Pseudomonadota</taxon>
        <taxon>Gammaproteobacteria</taxon>
        <taxon>Legionellales</taxon>
        <taxon>Legionellaceae</taxon>
        <taxon>Legionella</taxon>
    </lineage>
</organism>
<sequence>MKIIDILINIATIKQEIQRRNNSELSVASSKRKLTRKAHALPRTPYELIQIIEQENGNEAAKYVRQIFAESESIESGFAQSASSSSAESSASSSSDPALSDDTHSLYQKLLPLCQLAYIEERNGNPEEHASKLALIFDSEQDVLNYLTEFPKGNPVNYLVHDACLFGLPQVDRCDFTQWKKLAVTQSNMLNPRFRELLPHAEAIERVNSLATKKRKWDKPLIAKENELKQLLRLLKKEKSTEKLKELNQKKSSLYLELAELAKGIPLRQASFLMLRSFYEYYKIHSDPEHQILVEHGLDEQSITLFYRLQRTNDDDAIPAITIRGSDIGYSGVYLTKLNVLDDKGAALAACLGKLTQCCQFLGGAGEIAVRHGIESPNGGFYVLFQGDENNPSLDDRILAQTWVWRSTEGNLCFDSVEVAPNQNLDWVPNMYRYLAMSLCYDKRIQRVNIGEFSGLSYGTGFENSHWPIRAPRVSPIDHQRYSDANSQLALADTALPFLYRKHGDLEALKLMEQTKVRSYYRQILELPDTPNNNRILKQVIGDVLHHFGNADELLELLRDIPGDRAEQVRELINVNSKYQHFLFFMLSDSKHDSIREIEYWFNQGASILTSAPGGTNILYIAKNNPLLLKAIFNLLPEEERIYAIQNSDRHSTENILFEINNPVSLNIMFRLIPKKHRLNMMLLANKGANTVLRLHSNDHNLPIELLSLLPKRQRLKAIQDQDYEGNSLLHDFINEEPYLKTVKRIMDLLPVDQRLEAVRTINSRRETVLLMASKNPQCLLTLLECIPEEQRFMALCTLNLDGSTLFQQYCVQVLKEKKLHHFDTILAMIPLEQRSKFCMLHRSSITMLHKAASDPQILKIILEWIPESERYTLITKKNSDSKSPLSEAMKSTKSMEVIYDLVPAVRDMLARQIPVTGLASSPHSIFSGGASSLTEPTLVEEKQVQTVVVNLR</sequence>
<feature type="region of interest" description="Disordered" evidence="2">
    <location>
        <begin position="79"/>
        <end position="100"/>
    </location>
</feature>
<keyword evidence="1" id="KW-0175">Coiled coil</keyword>